<evidence type="ECO:0000313" key="1">
    <source>
        <dbReference type="EMBL" id="GGI88395.1"/>
    </source>
</evidence>
<proteinExistence type="predicted"/>
<sequence>MSRTLEWALAGERVILHGDKALYYPAHATLMVADTHFGKGAFFRRKGLAVPTGQSQDDLQRLSALIAHFAPQRVIVLGDFFHHRPKPGEPFLEQFPGWLARHGHVQVEAVIGNHDRHAKGIDIGIPWHATLDVGPFHLCHEPQSVPGRHVLAGHLHPVYSLSAAGDRLRAPVFWCREGVTVLPSFGALTGGWDIQPQAGEAAVLVVEGELYPMGTRAGVRGRC</sequence>
<reference evidence="2" key="1">
    <citation type="journal article" date="2019" name="Int. J. Syst. Evol. Microbiol.">
        <title>The Global Catalogue of Microorganisms (GCM) 10K type strain sequencing project: providing services to taxonomists for standard genome sequencing and annotation.</title>
        <authorList>
            <consortium name="The Broad Institute Genomics Platform"/>
            <consortium name="The Broad Institute Genome Sequencing Center for Infectious Disease"/>
            <person name="Wu L."/>
            <person name="Ma J."/>
        </authorList>
    </citation>
    <scope>NUCLEOTIDE SEQUENCE [LARGE SCALE GENOMIC DNA]</scope>
    <source>
        <strain evidence="2">JCM 11590</strain>
    </source>
</reference>
<dbReference type="Gene3D" id="3.60.21.10">
    <property type="match status" value="1"/>
</dbReference>
<dbReference type="Proteomes" id="UP000633263">
    <property type="component" value="Unassembled WGS sequence"/>
</dbReference>
<name>A0ABQ2CI43_9GAMM</name>
<dbReference type="EMBL" id="BMNN01000001">
    <property type="protein sequence ID" value="GGI88395.1"/>
    <property type="molecule type" value="Genomic_DNA"/>
</dbReference>
<dbReference type="PIRSF" id="PIRSF000887">
    <property type="entry name" value="Pesterase_MJ0037"/>
    <property type="match status" value="1"/>
</dbReference>
<dbReference type="SUPFAM" id="SSF56300">
    <property type="entry name" value="Metallo-dependent phosphatases"/>
    <property type="match status" value="1"/>
</dbReference>
<dbReference type="InterPro" id="IPR024173">
    <property type="entry name" value="Pesterase_MJ0037-like"/>
</dbReference>
<accession>A0ABQ2CI43</accession>
<organism evidence="1 2">
    <name type="scientific">Halopseudomonas pertucinogena</name>
    <dbReference type="NCBI Taxonomy" id="86175"/>
    <lineage>
        <taxon>Bacteria</taxon>
        <taxon>Pseudomonadati</taxon>
        <taxon>Pseudomonadota</taxon>
        <taxon>Gammaproteobacteria</taxon>
        <taxon>Pseudomonadales</taxon>
        <taxon>Pseudomonadaceae</taxon>
        <taxon>Halopseudomonas</taxon>
    </lineage>
</organism>
<dbReference type="RefSeq" id="WP_188634643.1">
    <property type="nucleotide sequence ID" value="NZ_BMNN01000001.1"/>
</dbReference>
<dbReference type="PANTHER" id="PTHR39323">
    <property type="entry name" value="BLR1149 PROTEIN"/>
    <property type="match status" value="1"/>
</dbReference>
<dbReference type="PANTHER" id="PTHR39323:SF1">
    <property type="entry name" value="BLR1149 PROTEIN"/>
    <property type="match status" value="1"/>
</dbReference>
<dbReference type="InterPro" id="IPR026336">
    <property type="entry name" value="PdeM-like"/>
</dbReference>
<evidence type="ECO:0000313" key="2">
    <source>
        <dbReference type="Proteomes" id="UP000633263"/>
    </source>
</evidence>
<dbReference type="InterPro" id="IPR029052">
    <property type="entry name" value="Metallo-depent_PP-like"/>
</dbReference>
<keyword evidence="2" id="KW-1185">Reference proteome</keyword>
<gene>
    <name evidence="1" type="ORF">GCM10009083_00890</name>
</gene>
<protein>
    <submittedName>
        <fullName evidence="1">Phosphoesterase</fullName>
    </submittedName>
</protein>
<dbReference type="NCBIfam" id="TIGR04123">
    <property type="entry name" value="P_estr_lig_assc"/>
    <property type="match status" value="1"/>
</dbReference>
<comment type="caution">
    <text evidence="1">The sequence shown here is derived from an EMBL/GenBank/DDBJ whole genome shotgun (WGS) entry which is preliminary data.</text>
</comment>